<protein>
    <recommendedName>
        <fullName evidence="14">Phosphatidylethanolamine N-methyltransferase</fullName>
        <shortName evidence="14">PEAMT</shortName>
        <shortName evidence="14">PEMT</shortName>
        <ecNumber evidence="14">2.1.1.17</ecNumber>
        <ecNumber evidence="14">2.1.1.71</ecNumber>
    </recommendedName>
    <alternativeName>
        <fullName evidence="14">Phospholipid methyltransferase</fullName>
        <shortName evidence="14">PLMT</shortName>
    </alternativeName>
</protein>
<dbReference type="HAMAP" id="MF_03216">
    <property type="entry name" value="PLMT"/>
    <property type="match status" value="1"/>
</dbReference>
<accession>A0A8W8NUR0</accession>
<feature type="transmembrane region" description="Helical" evidence="15">
    <location>
        <begin position="65"/>
        <end position="85"/>
    </location>
</feature>
<dbReference type="PANTHER" id="PTHR15458">
    <property type="entry name" value="PHOSPHATIDYLETHANOLAMINE N-METHYLTRANSFERASE"/>
    <property type="match status" value="1"/>
</dbReference>
<dbReference type="EC" id="2.1.1.17" evidence="14"/>
<keyword evidence="9 14" id="KW-1133">Transmembrane helix</keyword>
<dbReference type="GO" id="GO:0004608">
    <property type="term" value="F:phosphatidylethanolamine N-methyltransferase activity"/>
    <property type="evidence" value="ECO:0007669"/>
    <property type="project" value="UniProtKB-UniRule"/>
</dbReference>
<dbReference type="PANTHER" id="PTHR15458:SF5">
    <property type="entry name" value="PHOSPHATIDYLETHANOLAMINE N-METHYLTRANSFERASE"/>
    <property type="match status" value="1"/>
</dbReference>
<evidence type="ECO:0000256" key="1">
    <source>
        <dbReference type="ARBA" id="ARBA00004969"/>
    </source>
</evidence>
<keyword evidence="11 14" id="KW-0472">Membrane</keyword>
<keyword evidence="5 14" id="KW-0808">Transferase</keyword>
<comment type="catalytic activity">
    <reaction evidence="14">
        <text>a 1,2-diacyl-sn-glycero-3-phospho-N-methylethanolamine + S-adenosyl-L-methionine = a 1,2-diacyl-sn-glycero-3-phospho-N,N-dimethylethanolamine + S-adenosyl-L-homocysteine + H(+)</text>
        <dbReference type="Rhea" id="RHEA:32735"/>
        <dbReference type="ChEBI" id="CHEBI:15378"/>
        <dbReference type="ChEBI" id="CHEBI:57856"/>
        <dbReference type="ChEBI" id="CHEBI:59789"/>
        <dbReference type="ChEBI" id="CHEBI:64572"/>
        <dbReference type="ChEBI" id="CHEBI:64573"/>
        <dbReference type="EC" id="2.1.1.71"/>
    </reaction>
</comment>
<dbReference type="GO" id="GO:0031966">
    <property type="term" value="C:mitochondrial membrane"/>
    <property type="evidence" value="ECO:0007669"/>
    <property type="project" value="UniProtKB-SubCell"/>
</dbReference>
<keyword evidence="17" id="KW-1185">Reference proteome</keyword>
<comment type="subcellular location">
    <subcellularLocation>
        <location evidence="14">Endoplasmic reticulum membrane</location>
        <topology evidence="14">Multi-pass membrane protein</topology>
    </subcellularLocation>
    <subcellularLocation>
        <location evidence="14">Mitochondrion membrane</location>
        <topology evidence="14">Multi-pass membrane protein</topology>
    </subcellularLocation>
</comment>
<dbReference type="GO" id="GO:0006656">
    <property type="term" value="P:phosphatidylcholine biosynthetic process"/>
    <property type="evidence" value="ECO:0007669"/>
    <property type="project" value="UniProtKB-UniRule"/>
</dbReference>
<evidence type="ECO:0000256" key="9">
    <source>
        <dbReference type="ARBA" id="ARBA00022989"/>
    </source>
</evidence>
<evidence type="ECO:0000313" key="17">
    <source>
        <dbReference type="Proteomes" id="UP000005408"/>
    </source>
</evidence>
<feature type="topological domain" description="Lumenal" evidence="14">
    <location>
        <begin position="8"/>
        <end position="19"/>
    </location>
</feature>
<feature type="transmembrane region" description="Helical" evidence="15">
    <location>
        <begin position="27"/>
        <end position="45"/>
    </location>
</feature>
<keyword evidence="10 14" id="KW-0443">Lipid metabolism</keyword>
<evidence type="ECO:0000256" key="14">
    <source>
        <dbReference type="HAMAP-Rule" id="MF_03216"/>
    </source>
</evidence>
<dbReference type="Proteomes" id="UP000005408">
    <property type="component" value="Unassembled WGS sequence"/>
</dbReference>
<organism evidence="16 17">
    <name type="scientific">Magallana gigas</name>
    <name type="common">Pacific oyster</name>
    <name type="synonym">Crassostrea gigas</name>
    <dbReference type="NCBI Taxonomy" id="29159"/>
    <lineage>
        <taxon>Eukaryota</taxon>
        <taxon>Metazoa</taxon>
        <taxon>Spiralia</taxon>
        <taxon>Lophotrochozoa</taxon>
        <taxon>Mollusca</taxon>
        <taxon>Bivalvia</taxon>
        <taxon>Autobranchia</taxon>
        <taxon>Pteriomorphia</taxon>
        <taxon>Ostreida</taxon>
        <taxon>Ostreoidea</taxon>
        <taxon>Ostreidae</taxon>
        <taxon>Magallana</taxon>
    </lineage>
</organism>
<evidence type="ECO:0000313" key="16">
    <source>
        <dbReference type="EnsemblMetazoa" id="G7356.1:cds"/>
    </source>
</evidence>
<evidence type="ECO:0000256" key="12">
    <source>
        <dbReference type="ARBA" id="ARBA00023209"/>
    </source>
</evidence>
<evidence type="ECO:0000256" key="10">
    <source>
        <dbReference type="ARBA" id="ARBA00023098"/>
    </source>
</evidence>
<dbReference type="GO" id="GO:0005789">
    <property type="term" value="C:endoplasmic reticulum membrane"/>
    <property type="evidence" value="ECO:0007669"/>
    <property type="project" value="UniProtKB-SubCell"/>
</dbReference>
<dbReference type="AlphaFoldDB" id="A0A8W8NUR0"/>
<dbReference type="Pfam" id="PF04191">
    <property type="entry name" value="PEMT"/>
    <property type="match status" value="1"/>
</dbReference>
<comment type="pathway">
    <text evidence="2">Lipid metabolism.</text>
</comment>
<reference evidence="16" key="1">
    <citation type="submission" date="2022-08" db="UniProtKB">
        <authorList>
            <consortium name="EnsemblMetazoa"/>
        </authorList>
    </citation>
    <scope>IDENTIFICATION</scope>
    <source>
        <strain evidence="16">05x7-T-G4-1.051#20</strain>
    </source>
</reference>
<keyword evidence="7 14" id="KW-0812">Transmembrane</keyword>
<comment type="pathway">
    <text evidence="1 14">Phospholipid metabolism; phosphatidylcholine biosynthesis.</text>
</comment>
<feature type="binding site" evidence="14">
    <location>
        <begin position="154"/>
        <end position="155"/>
    </location>
    <ligand>
        <name>S-adenosyl-L-methionine</name>
        <dbReference type="ChEBI" id="CHEBI:59789"/>
    </ligand>
</feature>
<evidence type="ECO:0000256" key="3">
    <source>
        <dbReference type="ARBA" id="ARBA00022516"/>
    </source>
</evidence>
<evidence type="ECO:0000256" key="8">
    <source>
        <dbReference type="ARBA" id="ARBA00022824"/>
    </source>
</evidence>
<name>A0A8W8NUR0_MAGGI</name>
<feature type="topological domain" description="Lumenal" evidence="14">
    <location>
        <begin position="89"/>
        <end position="131"/>
    </location>
</feature>
<feature type="topological domain" description="Cytoplasmic" evidence="14">
    <location>
        <begin position="41"/>
        <end position="67"/>
    </location>
</feature>
<feature type="binding site" evidence="14">
    <location>
        <begin position="72"/>
        <end position="74"/>
    </location>
    <ligand>
        <name>S-adenosyl-L-methionine</name>
        <dbReference type="ChEBI" id="CHEBI:59789"/>
    </ligand>
</feature>
<comment type="catalytic activity">
    <reaction evidence="14">
        <text>a 1,2-diacyl-sn-glycero-3-phosphoethanolamine + S-adenosyl-L-methionine = a 1,2-diacyl-sn-glycero-3-phospho-N-methylethanolamine + S-adenosyl-L-homocysteine + H(+)</text>
        <dbReference type="Rhea" id="RHEA:11164"/>
        <dbReference type="ChEBI" id="CHEBI:15378"/>
        <dbReference type="ChEBI" id="CHEBI:57856"/>
        <dbReference type="ChEBI" id="CHEBI:59789"/>
        <dbReference type="ChEBI" id="CHEBI:64573"/>
        <dbReference type="ChEBI" id="CHEBI:64612"/>
        <dbReference type="EC" id="2.1.1.17"/>
    </reaction>
</comment>
<dbReference type="PROSITE" id="PS51599">
    <property type="entry name" value="SAM_PEMT_PEM2"/>
    <property type="match status" value="1"/>
</dbReference>
<sequence>MWYVQVARREYRRQTVSRLLGGPRKGCVALALTIVGLGFFRDWWFKLACDSQPEWPFLFDNYFLWLGYLCILIGSILVFSSYWALGFYGTFLGDYFGILMDNKVTHFPFNLIDNPMYWGSTIIFGGTALVKASLSGLLLTCLVAVCYKIAILFEGPFTTEIYNKSNKMV</sequence>
<feature type="topological domain" description="Lumenal" evidence="14">
    <location>
        <begin position="1"/>
        <end position="6"/>
    </location>
</feature>
<comment type="caution">
    <text evidence="14">Lacks conserved residue(s) required for the propagation of feature annotation.</text>
</comment>
<evidence type="ECO:0000256" key="13">
    <source>
        <dbReference type="ARBA" id="ARBA00023264"/>
    </source>
</evidence>
<evidence type="ECO:0000256" key="6">
    <source>
        <dbReference type="ARBA" id="ARBA00022691"/>
    </source>
</evidence>
<keyword evidence="12 14" id="KW-0594">Phospholipid biosynthesis</keyword>
<comment type="catalytic activity">
    <reaction evidence="14">
        <text>a 1,2-diacyl-sn-glycero-3-phospho-N,N-dimethylethanolamine + S-adenosyl-L-methionine = a 1,2-diacyl-sn-glycero-3-phosphocholine + S-adenosyl-L-homocysteine + H(+)</text>
        <dbReference type="Rhea" id="RHEA:32739"/>
        <dbReference type="ChEBI" id="CHEBI:15378"/>
        <dbReference type="ChEBI" id="CHEBI:57643"/>
        <dbReference type="ChEBI" id="CHEBI:57856"/>
        <dbReference type="ChEBI" id="CHEBI:59789"/>
        <dbReference type="ChEBI" id="CHEBI:64572"/>
    </reaction>
</comment>
<evidence type="ECO:0000256" key="5">
    <source>
        <dbReference type="ARBA" id="ARBA00022679"/>
    </source>
</evidence>
<keyword evidence="8 14" id="KW-0256">Endoplasmic reticulum</keyword>
<dbReference type="GO" id="GO:0000773">
    <property type="term" value="F:phosphatidyl-N-methylethanolamine N-methyltransferase activity"/>
    <property type="evidence" value="ECO:0007669"/>
    <property type="project" value="UniProtKB-UniRule"/>
</dbReference>
<keyword evidence="13 14" id="KW-1208">Phospholipid metabolism</keyword>
<proteinExistence type="inferred from homology"/>
<dbReference type="EnsemblMetazoa" id="G7356.1">
    <property type="protein sequence ID" value="G7356.1:cds"/>
    <property type="gene ID" value="G7356"/>
</dbReference>
<comment type="similarity">
    <text evidence="14">Belongs to the class VI-like SAM-binding methyltransferase superfamily. PEMT/PEM2 methyltransferase family.</text>
</comment>
<keyword evidence="3 14" id="KW-0444">Lipid biosynthesis</keyword>
<evidence type="ECO:0000256" key="11">
    <source>
        <dbReference type="ARBA" id="ARBA00023136"/>
    </source>
</evidence>
<keyword evidence="14" id="KW-0496">Mitochondrion</keyword>
<dbReference type="EC" id="2.1.1.71" evidence="14"/>
<dbReference type="Gene3D" id="1.20.120.1630">
    <property type="match status" value="1"/>
</dbReference>
<dbReference type="InterPro" id="IPR007318">
    <property type="entry name" value="Phopholipid_MeTrfase"/>
</dbReference>
<dbReference type="InterPro" id="IPR024960">
    <property type="entry name" value="PEMT/MFAP"/>
</dbReference>
<keyword evidence="6 14" id="KW-0949">S-adenosyl-L-methionine</keyword>
<feature type="topological domain" description="Cytoplasmic" evidence="14">
    <location>
        <begin position="153"/>
        <end position="169"/>
    </location>
</feature>
<keyword evidence="4 14" id="KW-0489">Methyltransferase</keyword>
<dbReference type="GO" id="GO:0032259">
    <property type="term" value="P:methylation"/>
    <property type="evidence" value="ECO:0007669"/>
    <property type="project" value="UniProtKB-KW"/>
</dbReference>
<evidence type="ECO:0000256" key="4">
    <source>
        <dbReference type="ARBA" id="ARBA00022603"/>
    </source>
</evidence>
<comment type="function">
    <text evidence="14">Catalyzes the three sequential steps of the methylation pathway for the biosynthesis of phosphatidylcholine, a critical and essential component for membrane structure. Uses S-adenosylmethionine (S-adenosyl-L-methionine, SAM or AdoMet) as the methyl group donor for the methylation of phosphatidylethanolamine (1,2-diacyl-sn-glycero-3-phosphoethanolamine, PE) to phosphatidylmonomethylethanolamine (1,2-diacyl-sn-glycero-3-phospho-N-methylethanolamine, PMME), PMME to phosphatidyldimethylethanolamine (1,2-diacyl-sn-glycero-3-phospho-N,N-dimethylethanolamine, PDME), and PDME to phosphatidylcholine (1,2-diacyl-sn-glycero-3-phosphocholine, PC), producing S-adenosyl-L-homocysteine in each step.</text>
</comment>
<evidence type="ECO:0000256" key="15">
    <source>
        <dbReference type="SAM" id="Phobius"/>
    </source>
</evidence>
<evidence type="ECO:0000256" key="2">
    <source>
        <dbReference type="ARBA" id="ARBA00005189"/>
    </source>
</evidence>
<evidence type="ECO:0000256" key="7">
    <source>
        <dbReference type="ARBA" id="ARBA00022692"/>
    </source>
</evidence>